<keyword evidence="2" id="KW-1185">Reference proteome</keyword>
<evidence type="ECO:0000313" key="2">
    <source>
        <dbReference type="Proteomes" id="UP001178507"/>
    </source>
</evidence>
<dbReference type="AlphaFoldDB" id="A0AA36I0B9"/>
<evidence type="ECO:0000313" key="1">
    <source>
        <dbReference type="EMBL" id="CAJ1378695.1"/>
    </source>
</evidence>
<comment type="caution">
    <text evidence="1">The sequence shown here is derived from an EMBL/GenBank/DDBJ whole genome shotgun (WGS) entry which is preliminary data.</text>
</comment>
<dbReference type="Proteomes" id="UP001178507">
    <property type="component" value="Unassembled WGS sequence"/>
</dbReference>
<accession>A0AA36I0B9</accession>
<protein>
    <submittedName>
        <fullName evidence="1">Uncharacterized protein</fullName>
    </submittedName>
</protein>
<gene>
    <name evidence="1" type="ORF">EVOR1521_LOCUS7167</name>
</gene>
<name>A0AA36I0B9_9DINO</name>
<proteinExistence type="predicted"/>
<sequence length="495" mass="54600">MSGWIEVRDGIESCVRDTFLEFRVVGSEPKLRRSKSTGSIEATPVTPATPMFMPKASKISAGDCFSAAGDSSASTKTNSGCVSPCGTKEVYLQSAIEALHRATCQGKQASRCEVSDIILQLPTLADLPADSKSRLMSQLMWSLGKMQYKQVEVYALPDLIPSELVTFRTSDLCAMLWGSVKLGITELSRRIITALDTMPLRDVPPQSVANGMWCLGTLKLNTAAARSVFSKFLQLAVQDDMRNFTCQGVANSLWAAAHHQLDKLQAQHFLKKAVLRAMELETSDFQHEELCMAVWAVGRIIWSARDSRGNFLRGQYKCVQDWLLLAFKEATGKIRLLKPQGVSMIAITLKNLKQDRFPEARDFLLAAARELSGKVHECSGQALANLCHVFCGRMMVKLWPSETLEERAAYKAQVVVPFAAAVAKRLTSQVWDYSSRDLFAIASSFARAKLGHVQEVHDFAVALLNAPSNGSLTSQDSMNLVFLMNSGKKFQAKRS</sequence>
<dbReference type="EMBL" id="CAUJNA010000560">
    <property type="protein sequence ID" value="CAJ1378695.1"/>
    <property type="molecule type" value="Genomic_DNA"/>
</dbReference>
<organism evidence="1 2">
    <name type="scientific">Effrenium voratum</name>
    <dbReference type="NCBI Taxonomy" id="2562239"/>
    <lineage>
        <taxon>Eukaryota</taxon>
        <taxon>Sar</taxon>
        <taxon>Alveolata</taxon>
        <taxon>Dinophyceae</taxon>
        <taxon>Suessiales</taxon>
        <taxon>Symbiodiniaceae</taxon>
        <taxon>Effrenium</taxon>
    </lineage>
</organism>
<reference evidence="1" key="1">
    <citation type="submission" date="2023-08" db="EMBL/GenBank/DDBJ databases">
        <authorList>
            <person name="Chen Y."/>
            <person name="Shah S."/>
            <person name="Dougan E. K."/>
            <person name="Thang M."/>
            <person name="Chan C."/>
        </authorList>
    </citation>
    <scope>NUCLEOTIDE SEQUENCE</scope>
</reference>